<evidence type="ECO:0008006" key="2">
    <source>
        <dbReference type="Google" id="ProtNLM"/>
    </source>
</evidence>
<gene>
    <name evidence="1" type="ORF">SDC9_117619</name>
</gene>
<evidence type="ECO:0000313" key="1">
    <source>
        <dbReference type="EMBL" id="MPM70664.1"/>
    </source>
</evidence>
<accession>A0A645C8H0</accession>
<reference evidence="1" key="1">
    <citation type="submission" date="2019-08" db="EMBL/GenBank/DDBJ databases">
        <authorList>
            <person name="Kucharzyk K."/>
            <person name="Murdoch R.W."/>
            <person name="Higgins S."/>
            <person name="Loffler F."/>
        </authorList>
    </citation>
    <scope>NUCLEOTIDE SEQUENCE</scope>
</reference>
<dbReference type="EMBL" id="VSSQ01023606">
    <property type="protein sequence ID" value="MPM70664.1"/>
    <property type="molecule type" value="Genomic_DNA"/>
</dbReference>
<comment type="caution">
    <text evidence="1">The sequence shown here is derived from an EMBL/GenBank/DDBJ whole genome shotgun (WGS) entry which is preliminary data.</text>
</comment>
<organism evidence="1">
    <name type="scientific">bioreactor metagenome</name>
    <dbReference type="NCBI Taxonomy" id="1076179"/>
    <lineage>
        <taxon>unclassified sequences</taxon>
        <taxon>metagenomes</taxon>
        <taxon>ecological metagenomes</taxon>
    </lineage>
</organism>
<dbReference type="AlphaFoldDB" id="A0A645C8H0"/>
<protein>
    <recommendedName>
        <fullName evidence="2">Hydrolase</fullName>
    </recommendedName>
</protein>
<sequence>MMNTPTPIDGTLRKFALRIPPVISQCSGITIFGKLYRSIVFSTDLAIIRNVNADAIMAVYPFTPQPVITQAIISASDIPVFAGVGGGLTQGKRVIHMASYAEMQGAIGVVVNAPTQNDVIRELTDTIDIPVIVTIARGDTDIHARVAAGMRIANVSAASETANVVRKIRESFPELPIIATGGPTEETIRETIEAGANAITWTAPSSGDIFKGIMAAYRAGEAHP</sequence>
<dbReference type="InterPro" id="IPR013785">
    <property type="entry name" value="Aldolase_TIM"/>
</dbReference>
<dbReference type="Gene3D" id="3.20.20.70">
    <property type="entry name" value="Aldolase class I"/>
    <property type="match status" value="1"/>
</dbReference>
<name>A0A645C8H0_9ZZZZ</name>
<proteinExistence type="predicted"/>
<dbReference type="SUPFAM" id="SSF51395">
    <property type="entry name" value="FMN-linked oxidoreductases"/>
    <property type="match status" value="1"/>
</dbReference>